<gene>
    <name evidence="1" type="ORF">BJ878DRAFT_526925</name>
</gene>
<proteinExistence type="predicted"/>
<sequence length="88" mass="9978">MFWVEKSGLIGKEPGLFWEKDWGTIKAASYSQHIVPILARYTSAWRLVFMQDNASGYVAKELLSRRWKSGSGSIIIVRVRALSATCQQ</sequence>
<name>A0A9P7YV14_9HELO</name>
<protein>
    <submittedName>
        <fullName evidence="1">Uncharacterized protein</fullName>
    </submittedName>
</protein>
<reference evidence="1" key="1">
    <citation type="journal article" date="2021" name="IMA Fungus">
        <title>Genomic characterization of three marine fungi, including Emericellopsis atlantica sp. nov. with signatures of a generalist lifestyle and marine biomass degradation.</title>
        <authorList>
            <person name="Hagestad O.C."/>
            <person name="Hou L."/>
            <person name="Andersen J.H."/>
            <person name="Hansen E.H."/>
            <person name="Altermark B."/>
            <person name="Li C."/>
            <person name="Kuhnert E."/>
            <person name="Cox R.J."/>
            <person name="Crous P.W."/>
            <person name="Spatafora J.W."/>
            <person name="Lail K."/>
            <person name="Amirebrahimi M."/>
            <person name="Lipzen A."/>
            <person name="Pangilinan J."/>
            <person name="Andreopoulos W."/>
            <person name="Hayes R.D."/>
            <person name="Ng V."/>
            <person name="Grigoriev I.V."/>
            <person name="Jackson S.A."/>
            <person name="Sutton T.D.S."/>
            <person name="Dobson A.D.W."/>
            <person name="Rama T."/>
        </authorList>
    </citation>
    <scope>NUCLEOTIDE SEQUENCE</scope>
    <source>
        <strain evidence="1">TRa3180A</strain>
    </source>
</reference>
<evidence type="ECO:0000313" key="2">
    <source>
        <dbReference type="Proteomes" id="UP000887226"/>
    </source>
</evidence>
<accession>A0A9P7YV14</accession>
<dbReference type="OrthoDB" id="3559217at2759"/>
<comment type="caution">
    <text evidence="1">The sequence shown here is derived from an EMBL/GenBank/DDBJ whole genome shotgun (WGS) entry which is preliminary data.</text>
</comment>
<dbReference type="EMBL" id="MU254499">
    <property type="protein sequence ID" value="KAG9240295.1"/>
    <property type="molecule type" value="Genomic_DNA"/>
</dbReference>
<organism evidence="1 2">
    <name type="scientific">Calycina marina</name>
    <dbReference type="NCBI Taxonomy" id="1763456"/>
    <lineage>
        <taxon>Eukaryota</taxon>
        <taxon>Fungi</taxon>
        <taxon>Dikarya</taxon>
        <taxon>Ascomycota</taxon>
        <taxon>Pezizomycotina</taxon>
        <taxon>Leotiomycetes</taxon>
        <taxon>Helotiales</taxon>
        <taxon>Pezizellaceae</taxon>
        <taxon>Calycina</taxon>
    </lineage>
</organism>
<keyword evidence="2" id="KW-1185">Reference proteome</keyword>
<dbReference type="Proteomes" id="UP000887226">
    <property type="component" value="Unassembled WGS sequence"/>
</dbReference>
<evidence type="ECO:0000313" key="1">
    <source>
        <dbReference type="EMBL" id="KAG9240295.1"/>
    </source>
</evidence>
<dbReference type="AlphaFoldDB" id="A0A9P7YV14"/>